<keyword evidence="2" id="KW-0812">Transmembrane</keyword>
<dbReference type="Pfam" id="PF13895">
    <property type="entry name" value="Ig_2"/>
    <property type="match status" value="1"/>
</dbReference>
<dbReference type="GO" id="GO:0043031">
    <property type="term" value="P:negative regulation of macrophage activation"/>
    <property type="evidence" value="ECO:0007669"/>
    <property type="project" value="InterPro"/>
</dbReference>
<dbReference type="InterPro" id="IPR036179">
    <property type="entry name" value="Ig-like_dom_sf"/>
</dbReference>
<evidence type="ECO:0000256" key="1">
    <source>
        <dbReference type="SAM" id="MobiDB-lite"/>
    </source>
</evidence>
<dbReference type="OrthoDB" id="9448246at2759"/>
<dbReference type="GO" id="GO:0032703">
    <property type="term" value="P:negative regulation of interleukin-2 production"/>
    <property type="evidence" value="ECO:0007669"/>
    <property type="project" value="InterPro"/>
</dbReference>
<feature type="signal peptide" evidence="3">
    <location>
        <begin position="1"/>
        <end position="24"/>
    </location>
</feature>
<dbReference type="SMART" id="SM00409">
    <property type="entry name" value="IG"/>
    <property type="match status" value="2"/>
</dbReference>
<dbReference type="InterPro" id="IPR007110">
    <property type="entry name" value="Ig-like_dom"/>
</dbReference>
<dbReference type="InterPro" id="IPR039939">
    <property type="entry name" value="VSIG4"/>
</dbReference>
<dbReference type="InterPro" id="IPR013783">
    <property type="entry name" value="Ig-like_fold"/>
</dbReference>
<dbReference type="Ensembl" id="ENSNNAT00000022944.1">
    <property type="protein sequence ID" value="ENSNNAP00000021888.1"/>
    <property type="gene ID" value="ENSNNAG00000014460.1"/>
</dbReference>
<keyword evidence="3" id="KW-0732">Signal</keyword>
<dbReference type="SUPFAM" id="SSF48726">
    <property type="entry name" value="Immunoglobulin"/>
    <property type="match status" value="2"/>
</dbReference>
<gene>
    <name evidence="5" type="primary">VSIG4</name>
</gene>
<protein>
    <submittedName>
        <fullName evidence="5">V-set and immunoglobulin domain containing 4</fullName>
    </submittedName>
</protein>
<dbReference type="InterPro" id="IPR003599">
    <property type="entry name" value="Ig_sub"/>
</dbReference>
<dbReference type="Gene3D" id="2.60.40.10">
    <property type="entry name" value="Immunoglobulins"/>
    <property type="match status" value="2"/>
</dbReference>
<dbReference type="AlphaFoldDB" id="A0A8C6XZV5"/>
<dbReference type="OMA" id="DYSEDPC"/>
<keyword evidence="2" id="KW-1133">Transmembrane helix</keyword>
<organism evidence="5 6">
    <name type="scientific">Naja naja</name>
    <name type="common">Indian cobra</name>
    <dbReference type="NCBI Taxonomy" id="35670"/>
    <lineage>
        <taxon>Eukaryota</taxon>
        <taxon>Metazoa</taxon>
        <taxon>Chordata</taxon>
        <taxon>Craniata</taxon>
        <taxon>Vertebrata</taxon>
        <taxon>Euteleostomi</taxon>
        <taxon>Lepidosauria</taxon>
        <taxon>Squamata</taxon>
        <taxon>Bifurcata</taxon>
        <taxon>Unidentata</taxon>
        <taxon>Episquamata</taxon>
        <taxon>Toxicofera</taxon>
        <taxon>Serpentes</taxon>
        <taxon>Colubroidea</taxon>
        <taxon>Elapidae</taxon>
        <taxon>Elapinae</taxon>
        <taxon>Naja</taxon>
    </lineage>
</organism>
<feature type="transmembrane region" description="Helical" evidence="2">
    <location>
        <begin position="306"/>
        <end position="331"/>
    </location>
</feature>
<dbReference type="PANTHER" id="PTHR15466:SF2">
    <property type="entry name" value="V-SET AND IMMUNOGLOBULIN DOMAIN-CONTAINING PROTEIN 4"/>
    <property type="match status" value="1"/>
</dbReference>
<dbReference type="SMART" id="SM00406">
    <property type="entry name" value="IGv"/>
    <property type="match status" value="2"/>
</dbReference>
<sequence length="413" mass="45501">MANNMKRWAQLWILSLVAVVLGKAALDWNGTQMVSGIWRAPATLPCVYGPSSDFKQLKVTWKFFQPGEAPRTILHQDASGDHIFLAAFRDRVNIAKNPPGDVSLHIKELEMTDIGSFVCLVDLEAQNRSRVTREKIVQLKVVKVPASKPTIGASRWESVLPSGTRLSLTCSSSGSLPIHYRWYKEGPGEEAEELRRGPVLAFEGLQRSDSARYFCTAENRLNVRKEQSDSFQLTVKDASEVSTAGPAAESGGASTGRNRDASLQAETSKRPEMTHPTTGRMVTSSKAFGNSPGQQKETLGAQKTPLPLYVIILIAVLSAAFILMVISVVFCRRRTKSDNIYEVTYNNNALTLEDNEAIPASPGVNNTCLYEEPNSSFGNNYTMEPTKAVEYVAMGQKMENEYEILVTEKQLGS</sequence>
<dbReference type="InterPro" id="IPR003598">
    <property type="entry name" value="Ig_sub2"/>
</dbReference>
<evidence type="ECO:0000259" key="4">
    <source>
        <dbReference type="PROSITE" id="PS50835"/>
    </source>
</evidence>
<feature type="domain" description="Ig-like" evidence="4">
    <location>
        <begin position="149"/>
        <end position="234"/>
    </location>
</feature>
<dbReference type="GO" id="GO:0042130">
    <property type="term" value="P:negative regulation of T cell proliferation"/>
    <property type="evidence" value="ECO:0007669"/>
    <property type="project" value="InterPro"/>
</dbReference>
<feature type="chain" id="PRO_5034821851" evidence="3">
    <location>
        <begin position="25"/>
        <end position="413"/>
    </location>
</feature>
<dbReference type="Proteomes" id="UP000694559">
    <property type="component" value="Unplaced"/>
</dbReference>
<dbReference type="GO" id="GO:0045957">
    <property type="term" value="P:negative regulation of complement activation, alternative pathway"/>
    <property type="evidence" value="ECO:0007669"/>
    <property type="project" value="TreeGrafter"/>
</dbReference>
<reference evidence="5" key="1">
    <citation type="submission" date="2025-08" db="UniProtKB">
        <authorList>
            <consortium name="Ensembl"/>
        </authorList>
    </citation>
    <scope>IDENTIFICATION</scope>
</reference>
<feature type="region of interest" description="Disordered" evidence="1">
    <location>
        <begin position="234"/>
        <end position="298"/>
    </location>
</feature>
<name>A0A8C6XZV5_NAJNA</name>
<evidence type="ECO:0000313" key="5">
    <source>
        <dbReference type="Ensembl" id="ENSNNAP00000021888.1"/>
    </source>
</evidence>
<accession>A0A8C6XZV5</accession>
<evidence type="ECO:0000256" key="2">
    <source>
        <dbReference type="SAM" id="Phobius"/>
    </source>
</evidence>
<evidence type="ECO:0000256" key="3">
    <source>
        <dbReference type="SAM" id="SignalP"/>
    </source>
</evidence>
<dbReference type="PANTHER" id="PTHR15466">
    <property type="entry name" value="V-SET AND IMMUNOGLOBULIN DOMAIN CONTAINING 4"/>
    <property type="match status" value="1"/>
</dbReference>
<keyword evidence="2" id="KW-0472">Membrane</keyword>
<keyword evidence="6" id="KW-1185">Reference proteome</keyword>
<reference evidence="5" key="2">
    <citation type="submission" date="2025-09" db="UniProtKB">
        <authorList>
            <consortium name="Ensembl"/>
        </authorList>
    </citation>
    <scope>IDENTIFICATION</scope>
</reference>
<dbReference type="PROSITE" id="PS50835">
    <property type="entry name" value="IG_LIKE"/>
    <property type="match status" value="1"/>
</dbReference>
<proteinExistence type="predicted"/>
<dbReference type="GO" id="GO:0001851">
    <property type="term" value="F:complement component C3b binding"/>
    <property type="evidence" value="ECO:0007669"/>
    <property type="project" value="TreeGrafter"/>
</dbReference>
<dbReference type="SMART" id="SM00408">
    <property type="entry name" value="IGc2"/>
    <property type="match status" value="1"/>
</dbReference>
<evidence type="ECO:0000313" key="6">
    <source>
        <dbReference type="Proteomes" id="UP000694559"/>
    </source>
</evidence>
<dbReference type="InterPro" id="IPR013106">
    <property type="entry name" value="Ig_V-set"/>
</dbReference>
<feature type="compositionally biased region" description="Polar residues" evidence="1">
    <location>
        <begin position="275"/>
        <end position="297"/>
    </location>
</feature>
<dbReference type="Pfam" id="PF07686">
    <property type="entry name" value="V-set"/>
    <property type="match status" value="1"/>
</dbReference>
<dbReference type="GeneTree" id="ENSGT00390000001432"/>